<evidence type="ECO:0000313" key="2">
    <source>
        <dbReference type="Proteomes" id="UP000504637"/>
    </source>
</evidence>
<dbReference type="AlphaFoldDB" id="A0A6J3LYD5"/>
<feature type="region of interest" description="Disordered" evidence="1">
    <location>
        <begin position="185"/>
        <end position="242"/>
    </location>
</feature>
<gene>
    <name evidence="3" type="ORF">K489DRAFT_53590</name>
</gene>
<evidence type="ECO:0000256" key="1">
    <source>
        <dbReference type="SAM" id="MobiDB-lite"/>
    </source>
</evidence>
<name>A0A6J3LYD5_9PEZI</name>
<evidence type="ECO:0000313" key="3">
    <source>
        <dbReference type="RefSeq" id="XP_033457355.1"/>
    </source>
</evidence>
<feature type="compositionally biased region" description="Polar residues" evidence="1">
    <location>
        <begin position="41"/>
        <end position="52"/>
    </location>
</feature>
<feature type="compositionally biased region" description="Polar residues" evidence="1">
    <location>
        <begin position="60"/>
        <end position="73"/>
    </location>
</feature>
<reference evidence="3" key="2">
    <citation type="submission" date="2020-04" db="EMBL/GenBank/DDBJ databases">
        <authorList>
            <consortium name="NCBI Genome Project"/>
        </authorList>
    </citation>
    <scope>NUCLEOTIDE SEQUENCE</scope>
    <source>
        <strain evidence="3">CBS 342.82</strain>
    </source>
</reference>
<protein>
    <submittedName>
        <fullName evidence="3">Uncharacterized protein</fullName>
    </submittedName>
</protein>
<dbReference type="OrthoDB" id="8117402at2759"/>
<proteinExistence type="predicted"/>
<feature type="compositionally biased region" description="Low complexity" evidence="1">
    <location>
        <begin position="20"/>
        <end position="30"/>
    </location>
</feature>
<feature type="region of interest" description="Disordered" evidence="1">
    <location>
        <begin position="1"/>
        <end position="73"/>
    </location>
</feature>
<dbReference type="Proteomes" id="UP000504637">
    <property type="component" value="Unplaced"/>
</dbReference>
<reference evidence="3" key="3">
    <citation type="submission" date="2025-08" db="UniProtKB">
        <authorList>
            <consortium name="RefSeq"/>
        </authorList>
    </citation>
    <scope>IDENTIFICATION</scope>
    <source>
        <strain evidence="3">CBS 342.82</strain>
    </source>
</reference>
<dbReference type="RefSeq" id="XP_033457355.1">
    <property type="nucleotide sequence ID" value="XM_033608701.1"/>
</dbReference>
<reference evidence="3" key="1">
    <citation type="submission" date="2020-01" db="EMBL/GenBank/DDBJ databases">
        <authorList>
            <consortium name="DOE Joint Genome Institute"/>
            <person name="Haridas S."/>
            <person name="Albert R."/>
            <person name="Binder M."/>
            <person name="Bloem J."/>
            <person name="Labutti K."/>
            <person name="Salamov A."/>
            <person name="Andreopoulos B."/>
            <person name="Baker S.E."/>
            <person name="Barry K."/>
            <person name="Bills G."/>
            <person name="Bluhm B.H."/>
            <person name="Cannon C."/>
            <person name="Castanera R."/>
            <person name="Culley D.E."/>
            <person name="Daum C."/>
            <person name="Ezra D."/>
            <person name="Gonzalez J.B."/>
            <person name="Henrissat B."/>
            <person name="Kuo A."/>
            <person name="Liang C."/>
            <person name="Lipzen A."/>
            <person name="Lutzoni F."/>
            <person name="Magnuson J."/>
            <person name="Mondo S."/>
            <person name="Nolan M."/>
            <person name="Ohm R."/>
            <person name="Pangilinan J."/>
            <person name="Park H.-J."/>
            <person name="Ramirez L."/>
            <person name="Alfaro M."/>
            <person name="Sun H."/>
            <person name="Tritt A."/>
            <person name="Yoshinaga Y."/>
            <person name="Zwiers L.-H."/>
            <person name="Turgeon B.G."/>
            <person name="Goodwin S.B."/>
            <person name="Spatafora J.W."/>
            <person name="Crous P.W."/>
            <person name="Grigoriev I.V."/>
        </authorList>
    </citation>
    <scope>NUCLEOTIDE SEQUENCE</scope>
    <source>
        <strain evidence="3">CBS 342.82</strain>
    </source>
</reference>
<organism evidence="3">
    <name type="scientific">Dissoconium aciculare CBS 342.82</name>
    <dbReference type="NCBI Taxonomy" id="1314786"/>
    <lineage>
        <taxon>Eukaryota</taxon>
        <taxon>Fungi</taxon>
        <taxon>Dikarya</taxon>
        <taxon>Ascomycota</taxon>
        <taxon>Pezizomycotina</taxon>
        <taxon>Dothideomycetes</taxon>
        <taxon>Dothideomycetidae</taxon>
        <taxon>Mycosphaerellales</taxon>
        <taxon>Dissoconiaceae</taxon>
        <taxon>Dissoconium</taxon>
    </lineage>
</organism>
<dbReference type="GeneID" id="54366501"/>
<feature type="region of interest" description="Disordered" evidence="1">
    <location>
        <begin position="401"/>
        <end position="424"/>
    </location>
</feature>
<accession>A0A6J3LYD5</accession>
<feature type="compositionally biased region" description="Low complexity" evidence="1">
    <location>
        <begin position="203"/>
        <end position="215"/>
    </location>
</feature>
<keyword evidence="2" id="KW-1185">Reference proteome</keyword>
<sequence length="436" mass="46698">MEQPERGRPASVGQHLHATQAYQQAQQQQQPPRSLSPALISASTISPSSFNNPLDAANPLSGTYDPTFTNDPSHQAQYFFQEQQSQLDAFAGQQAFAQSSQSHPGRQYQSLPNAHDLGQIAASDPFPSLGIVTRATFDETTGLDPSLLANLDTSGLDLLPSHSSPANSNHASPNGAFDQMAATLSREGSLSSPHHLQPDLSRRQSPSPSPQQSPSFQHVSFNDGRPRNLSESLDPRSAFFPPGQNEWVNMGAYQHRRNPSDNFSDVSSNHASPYLGHLDSFDANNSQASPLLNANSDPAFDNGLGLGAFHLSQQSFHTPNASPGHSPLLMPQPQQGLPPFTAENNFGLATGINGSFGQPADLSDPYAVNGQETFPAFNPASSPGVMSDQMSPPAINIDFVPTQHNPAPPLKTENSDDALMPPARSKFSRVLIETVS</sequence>